<protein>
    <submittedName>
        <fullName evidence="2">Uncharacterized protein</fullName>
    </submittedName>
</protein>
<keyword evidence="3" id="KW-1185">Reference proteome</keyword>
<evidence type="ECO:0000313" key="3">
    <source>
        <dbReference type="Proteomes" id="UP001162162"/>
    </source>
</evidence>
<organism evidence="2 3">
    <name type="scientific">Aromia moschata</name>
    <dbReference type="NCBI Taxonomy" id="1265417"/>
    <lineage>
        <taxon>Eukaryota</taxon>
        <taxon>Metazoa</taxon>
        <taxon>Ecdysozoa</taxon>
        <taxon>Arthropoda</taxon>
        <taxon>Hexapoda</taxon>
        <taxon>Insecta</taxon>
        <taxon>Pterygota</taxon>
        <taxon>Neoptera</taxon>
        <taxon>Endopterygota</taxon>
        <taxon>Coleoptera</taxon>
        <taxon>Polyphaga</taxon>
        <taxon>Cucujiformia</taxon>
        <taxon>Chrysomeloidea</taxon>
        <taxon>Cerambycidae</taxon>
        <taxon>Cerambycinae</taxon>
        <taxon>Callichromatini</taxon>
        <taxon>Aromia</taxon>
    </lineage>
</organism>
<dbReference type="Proteomes" id="UP001162162">
    <property type="component" value="Unassembled WGS sequence"/>
</dbReference>
<accession>A0AAV8Y7D4</accession>
<comment type="caution">
    <text evidence="2">The sequence shown here is derived from an EMBL/GenBank/DDBJ whole genome shotgun (WGS) entry which is preliminary data.</text>
</comment>
<gene>
    <name evidence="2" type="ORF">NQ318_010122</name>
</gene>
<dbReference type="EMBL" id="JAPWTK010000188">
    <property type="protein sequence ID" value="KAJ8946357.1"/>
    <property type="molecule type" value="Genomic_DNA"/>
</dbReference>
<name>A0AAV8Y7D4_9CUCU</name>
<feature type="region of interest" description="Disordered" evidence="1">
    <location>
        <begin position="51"/>
        <end position="72"/>
    </location>
</feature>
<sequence length="72" mass="8515">MAASTIHKIMKKAKYHPYKFSFFMANVEKLFPFEEVNNFNFIFLQTVSSRDSRFPSNRKGKEHQTLRKANIA</sequence>
<evidence type="ECO:0000256" key="1">
    <source>
        <dbReference type="SAM" id="MobiDB-lite"/>
    </source>
</evidence>
<evidence type="ECO:0000313" key="2">
    <source>
        <dbReference type="EMBL" id="KAJ8946357.1"/>
    </source>
</evidence>
<reference evidence="2" key="1">
    <citation type="journal article" date="2023" name="Insect Mol. Biol.">
        <title>Genome sequencing provides insights into the evolution of gene families encoding plant cell wall-degrading enzymes in longhorned beetles.</title>
        <authorList>
            <person name="Shin N.R."/>
            <person name="Okamura Y."/>
            <person name="Kirsch R."/>
            <person name="Pauchet Y."/>
        </authorList>
    </citation>
    <scope>NUCLEOTIDE SEQUENCE</scope>
    <source>
        <strain evidence="2">AMC_N1</strain>
    </source>
</reference>
<proteinExistence type="predicted"/>
<dbReference type="AlphaFoldDB" id="A0AAV8Y7D4"/>